<evidence type="ECO:0000313" key="1">
    <source>
        <dbReference type="EMBL" id="AEL25795.1"/>
    </source>
</evidence>
<keyword evidence="2" id="KW-1185">Reference proteome</keyword>
<protein>
    <submittedName>
        <fullName evidence="1">Uncharacterized protein</fullName>
    </submittedName>
</protein>
<organism evidence="1 2">
    <name type="scientific">Cyclobacterium marinum (strain ATCC 25205 / DSM 745 / LMG 13164 / NCIMB 1802)</name>
    <name type="common">Flectobacillus marinus</name>
    <dbReference type="NCBI Taxonomy" id="880070"/>
    <lineage>
        <taxon>Bacteria</taxon>
        <taxon>Pseudomonadati</taxon>
        <taxon>Bacteroidota</taxon>
        <taxon>Cytophagia</taxon>
        <taxon>Cytophagales</taxon>
        <taxon>Cyclobacteriaceae</taxon>
        <taxon>Cyclobacterium</taxon>
    </lineage>
</organism>
<dbReference type="KEGG" id="cmr:Cycma_2048"/>
<sequence>MQMIEMGRIIKKKVLQTKDFFFLNKATFNPDYVIEFVMSVAIARKSGCLEILA</sequence>
<dbReference type="Proteomes" id="UP000001635">
    <property type="component" value="Chromosome"/>
</dbReference>
<dbReference type="AlphaFoldDB" id="G0J146"/>
<proteinExistence type="predicted"/>
<gene>
    <name evidence="1" type="ordered locus">Cycma_2048</name>
</gene>
<name>G0J146_CYCMS</name>
<accession>G0J146</accession>
<dbReference type="HOGENOM" id="CLU_3060749_0_0_10"/>
<dbReference type="EMBL" id="CP002955">
    <property type="protein sequence ID" value="AEL25795.1"/>
    <property type="molecule type" value="Genomic_DNA"/>
</dbReference>
<evidence type="ECO:0000313" key="2">
    <source>
        <dbReference type="Proteomes" id="UP000001635"/>
    </source>
</evidence>
<reference evidence="2" key="1">
    <citation type="submission" date="2011-07" db="EMBL/GenBank/DDBJ databases">
        <title>The complete genome of Cyclobacterium marinum DSM 745.</title>
        <authorList>
            <person name="Lucas S."/>
            <person name="Han J."/>
            <person name="Lapidus A."/>
            <person name="Bruce D."/>
            <person name="Goodwin L."/>
            <person name="Pitluck S."/>
            <person name="Peters L."/>
            <person name="Kyrpides N."/>
            <person name="Mavromatis K."/>
            <person name="Ivanova N."/>
            <person name="Ovchinnikova G."/>
            <person name="Chertkov O."/>
            <person name="Detter J.C."/>
            <person name="Tapia R."/>
            <person name="Han C."/>
            <person name="Land M."/>
            <person name="Hauser L."/>
            <person name="Markowitz V."/>
            <person name="Cheng J.-F."/>
            <person name="Hugenholtz P."/>
            <person name="Woyke T."/>
            <person name="Wu D."/>
            <person name="Tindall B."/>
            <person name="Schuetze A."/>
            <person name="Brambilla E."/>
            <person name="Klenk H.-P."/>
            <person name="Eisen J.A."/>
        </authorList>
    </citation>
    <scope>NUCLEOTIDE SEQUENCE [LARGE SCALE GENOMIC DNA]</scope>
    <source>
        <strain evidence="2">ATCC 25205 / DSM 745 / LMG 13164 / NCIMB 1802</strain>
    </source>
</reference>